<evidence type="ECO:0000256" key="2">
    <source>
        <dbReference type="ARBA" id="ARBA00022801"/>
    </source>
</evidence>
<proteinExistence type="predicted"/>
<dbReference type="OrthoDB" id="9791228at2"/>
<protein>
    <submittedName>
        <fullName evidence="5">8-oxo-dGTP diphosphatase</fullName>
    </submittedName>
</protein>
<dbReference type="PROSITE" id="PS00893">
    <property type="entry name" value="NUDIX_BOX"/>
    <property type="match status" value="1"/>
</dbReference>
<dbReference type="PANTHER" id="PTHR43046">
    <property type="entry name" value="GDP-MANNOSE MANNOSYL HYDROLASE"/>
    <property type="match status" value="1"/>
</dbReference>
<feature type="compositionally biased region" description="Acidic residues" evidence="3">
    <location>
        <begin position="134"/>
        <end position="150"/>
    </location>
</feature>
<dbReference type="STRING" id="416943.SAMN05445871_4873"/>
<sequence>MKDRATILCRRRDKILLVTRRWSRWALPGGTIRRTESPHDAALRELAEETTLVVNGLTYLFQFRGLGKRHHIFVTDLPDHLTPKPHNEISACDWFRPEETPTLVTSVSTREIVRLAFRHPDAIMQQAPFGDGSMTDDDDDDDDDEDDDRQEDTSDHIAT</sequence>
<evidence type="ECO:0000256" key="1">
    <source>
        <dbReference type="ARBA" id="ARBA00001946"/>
    </source>
</evidence>
<accession>A0A1H7UIW9</accession>
<keyword evidence="6" id="KW-1185">Reference proteome</keyword>
<comment type="cofactor">
    <cofactor evidence="1">
        <name>Mg(2+)</name>
        <dbReference type="ChEBI" id="CHEBI:18420"/>
    </cofactor>
</comment>
<dbReference type="PROSITE" id="PS51462">
    <property type="entry name" value="NUDIX"/>
    <property type="match status" value="1"/>
</dbReference>
<evidence type="ECO:0000259" key="4">
    <source>
        <dbReference type="PROSITE" id="PS51462"/>
    </source>
</evidence>
<dbReference type="InterPro" id="IPR000086">
    <property type="entry name" value="NUDIX_hydrolase_dom"/>
</dbReference>
<dbReference type="EMBL" id="FOAJ01000019">
    <property type="protein sequence ID" value="SEL96237.1"/>
    <property type="molecule type" value="Genomic_DNA"/>
</dbReference>
<dbReference type="AlphaFoldDB" id="A0A1H7UIW9"/>
<keyword evidence="2" id="KW-0378">Hydrolase</keyword>
<reference evidence="6" key="1">
    <citation type="submission" date="2016-10" db="EMBL/GenBank/DDBJ databases">
        <authorList>
            <person name="Varghese N."/>
            <person name="Submissions S."/>
        </authorList>
    </citation>
    <scope>NUCLEOTIDE SEQUENCE [LARGE SCALE GENOMIC DNA]</scope>
    <source>
        <strain evidence="6">LMG 26416</strain>
    </source>
</reference>
<gene>
    <name evidence="5" type="ORF">SAMN05192542_11932</name>
</gene>
<dbReference type="RefSeq" id="WP_090549886.1">
    <property type="nucleotide sequence ID" value="NZ_FNSR01000002.1"/>
</dbReference>
<dbReference type="Gene3D" id="3.90.79.10">
    <property type="entry name" value="Nucleoside Triphosphate Pyrophosphohydrolase"/>
    <property type="match status" value="1"/>
</dbReference>
<dbReference type="CDD" id="cd04667">
    <property type="entry name" value="NUDIX_Hydrolase"/>
    <property type="match status" value="1"/>
</dbReference>
<organism evidence="5 6">
    <name type="scientific">Paraburkholderia caballeronis</name>
    <dbReference type="NCBI Taxonomy" id="416943"/>
    <lineage>
        <taxon>Bacteria</taxon>
        <taxon>Pseudomonadati</taxon>
        <taxon>Pseudomonadota</taxon>
        <taxon>Betaproteobacteria</taxon>
        <taxon>Burkholderiales</taxon>
        <taxon>Burkholderiaceae</taxon>
        <taxon>Paraburkholderia</taxon>
    </lineage>
</organism>
<dbReference type="Proteomes" id="UP000199120">
    <property type="component" value="Unassembled WGS sequence"/>
</dbReference>
<feature type="domain" description="Nudix hydrolase" evidence="4">
    <location>
        <begin position="1"/>
        <end position="117"/>
    </location>
</feature>
<dbReference type="InterPro" id="IPR020084">
    <property type="entry name" value="NUDIX_hydrolase_CS"/>
</dbReference>
<dbReference type="Pfam" id="PF00293">
    <property type="entry name" value="NUDIX"/>
    <property type="match status" value="1"/>
</dbReference>
<evidence type="ECO:0000313" key="5">
    <source>
        <dbReference type="EMBL" id="SEL96237.1"/>
    </source>
</evidence>
<name>A0A1H7UIW9_9BURK</name>
<dbReference type="GO" id="GO:0016787">
    <property type="term" value="F:hydrolase activity"/>
    <property type="evidence" value="ECO:0007669"/>
    <property type="project" value="UniProtKB-KW"/>
</dbReference>
<evidence type="ECO:0000256" key="3">
    <source>
        <dbReference type="SAM" id="MobiDB-lite"/>
    </source>
</evidence>
<dbReference type="InterPro" id="IPR015797">
    <property type="entry name" value="NUDIX_hydrolase-like_dom_sf"/>
</dbReference>
<evidence type="ECO:0000313" key="6">
    <source>
        <dbReference type="Proteomes" id="UP000199120"/>
    </source>
</evidence>
<dbReference type="SUPFAM" id="SSF55811">
    <property type="entry name" value="Nudix"/>
    <property type="match status" value="1"/>
</dbReference>
<dbReference type="PANTHER" id="PTHR43046:SF14">
    <property type="entry name" value="MUTT_NUDIX FAMILY PROTEIN"/>
    <property type="match status" value="1"/>
</dbReference>
<feature type="region of interest" description="Disordered" evidence="3">
    <location>
        <begin position="124"/>
        <end position="159"/>
    </location>
</feature>